<proteinExistence type="predicted"/>
<dbReference type="OrthoDB" id="1159878at2"/>
<dbReference type="EMBL" id="FNBA01000001">
    <property type="protein sequence ID" value="SDE49635.1"/>
    <property type="molecule type" value="Genomic_DNA"/>
</dbReference>
<dbReference type="PROSITE" id="PS51257">
    <property type="entry name" value="PROKAR_LIPOPROTEIN"/>
    <property type="match status" value="1"/>
</dbReference>
<dbReference type="STRING" id="227084.SAMN05421855_101915"/>
<gene>
    <name evidence="1" type="ORF">SAMN05421855_101915</name>
</gene>
<accession>A0A1G7DFP7</accession>
<dbReference type="AlphaFoldDB" id="A0A1G7DFP7"/>
<keyword evidence="2" id="KW-1185">Reference proteome</keyword>
<name>A0A1G7DFP7_9FLAO</name>
<evidence type="ECO:0000313" key="2">
    <source>
        <dbReference type="Proteomes" id="UP000199321"/>
    </source>
</evidence>
<organism evidence="1 2">
    <name type="scientific">Ulvibacter litoralis</name>
    <dbReference type="NCBI Taxonomy" id="227084"/>
    <lineage>
        <taxon>Bacteria</taxon>
        <taxon>Pseudomonadati</taxon>
        <taxon>Bacteroidota</taxon>
        <taxon>Flavobacteriia</taxon>
        <taxon>Flavobacteriales</taxon>
        <taxon>Flavobacteriaceae</taxon>
        <taxon>Ulvibacter</taxon>
    </lineage>
</organism>
<dbReference type="RefSeq" id="WP_093141063.1">
    <property type="nucleotide sequence ID" value="NZ_BMWO01000001.1"/>
</dbReference>
<dbReference type="Proteomes" id="UP000199321">
    <property type="component" value="Unassembled WGS sequence"/>
</dbReference>
<evidence type="ECO:0000313" key="1">
    <source>
        <dbReference type="EMBL" id="SDE49635.1"/>
    </source>
</evidence>
<protein>
    <submittedName>
        <fullName evidence="1">Uncharacterized protein</fullName>
    </submittedName>
</protein>
<reference evidence="1 2" key="1">
    <citation type="submission" date="2016-10" db="EMBL/GenBank/DDBJ databases">
        <authorList>
            <person name="de Groot N.N."/>
        </authorList>
    </citation>
    <scope>NUCLEOTIDE SEQUENCE [LARGE SCALE GENOMIC DNA]</scope>
    <source>
        <strain evidence="1 2">DSM 16195</strain>
    </source>
</reference>
<sequence length="506" mass="56108">MKFFNTLIIILLISLTSCEKDSLVVTANETNLTTHTAVTQSRGDFTGKIKRVKIRRRRIGGYNITSKADGTGGINHYEVTINEREGITPIPSKFDLNLNGELDEDGFASFNFKALRFEGDNPEGKPFLIAMTPMDKNNNPLGDTEKVWATVQDDDGVDINNVLIKQTNVYGIYKYKVNLGGENVEDIANVSLSVEGLDNEIKFPVDGGALALEADPDGTNVWATIAVTYESASEQTALLVTPGNTVGVSIFLTNTMGELIDEEVHHIVVTEKPQEEGIVSQPVTIKLKNNGNGFKIRTKVKGTDKDKVKEVRIIFEEPFEGPAPLETEYTLEFTNENVTTRTFVSETMNFEHLEEAIGSEYLVLIDYIDENGNPVSFQTEQLVIIEGNQNEEFTITDVKVEQQEGDILYKAKAFIDGPEIGTLENATITLEPLGDGSPIDTDFLELQLQEQADEILYFGSHDFKFENYDVVDGQEYLATFKADNNGTETIELTATITVTYENASEQ</sequence>